<dbReference type="PROSITE" id="PS50929">
    <property type="entry name" value="ABC_TM1F"/>
    <property type="match status" value="1"/>
</dbReference>
<evidence type="ECO:0000256" key="5">
    <source>
        <dbReference type="SAM" id="Phobius"/>
    </source>
</evidence>
<dbReference type="InterPro" id="IPR039421">
    <property type="entry name" value="Type_1_exporter"/>
</dbReference>
<feature type="transmembrane region" description="Helical" evidence="5">
    <location>
        <begin position="168"/>
        <end position="186"/>
    </location>
</feature>
<dbReference type="InterPro" id="IPR011527">
    <property type="entry name" value="ABC1_TM_dom"/>
</dbReference>
<evidence type="ECO:0000313" key="8">
    <source>
        <dbReference type="Proteomes" id="UP000199377"/>
    </source>
</evidence>
<dbReference type="PANTHER" id="PTHR43394:SF1">
    <property type="entry name" value="ATP-BINDING CASSETTE SUB-FAMILY B MEMBER 10, MITOCHONDRIAL"/>
    <property type="match status" value="1"/>
</dbReference>
<evidence type="ECO:0000313" key="7">
    <source>
        <dbReference type="EMBL" id="SFI21903.1"/>
    </source>
</evidence>
<proteinExistence type="predicted"/>
<feature type="transmembrane region" description="Helical" evidence="5">
    <location>
        <begin position="20"/>
        <end position="44"/>
    </location>
</feature>
<dbReference type="GO" id="GO:0015421">
    <property type="term" value="F:ABC-type oligopeptide transporter activity"/>
    <property type="evidence" value="ECO:0007669"/>
    <property type="project" value="TreeGrafter"/>
</dbReference>
<sequence>MRRMGRSGDDSPASSLWGYVVRMSGVHQLGLCVTAVLVALLDLVPVELQRRLIDDAITPGDVGLLWTLAMIYAGVAVTQQVLKLALRMYQGWISESAIVHTRRHSLKMRVRAAAKDEDDEGHGVSAVVLGSEIDRLGGFVGTGVSDACANFAMLVGVFAYMTWTQPELALVSAALLAPQALAAPLLQGRLNRLMNMRFRLLRTLGARSGETRAAQARVGRLLPRIYGNRLAIYLVKYGMKGILNLLNQLGPLAALGYGGWLVTQGETTVGVVVAFVSAFQRLSAPLRQLLTFYRQWQQARVQHDLVAGWMAGGRVNGAG</sequence>
<dbReference type="AlphaFoldDB" id="A0A1I3GEN9"/>
<evidence type="ECO:0000256" key="3">
    <source>
        <dbReference type="ARBA" id="ARBA00022989"/>
    </source>
</evidence>
<reference evidence="7 8" key="1">
    <citation type="submission" date="2016-10" db="EMBL/GenBank/DDBJ databases">
        <authorList>
            <person name="de Groot N.N."/>
        </authorList>
    </citation>
    <scope>NUCLEOTIDE SEQUENCE [LARGE SCALE GENOMIC DNA]</scope>
    <source>
        <strain evidence="7 8">CGMCC 1.11030</strain>
    </source>
</reference>
<evidence type="ECO:0000259" key="6">
    <source>
        <dbReference type="PROSITE" id="PS50929"/>
    </source>
</evidence>
<dbReference type="Proteomes" id="UP000199377">
    <property type="component" value="Unassembled WGS sequence"/>
</dbReference>
<dbReference type="GO" id="GO:0005524">
    <property type="term" value="F:ATP binding"/>
    <property type="evidence" value="ECO:0007669"/>
    <property type="project" value="InterPro"/>
</dbReference>
<keyword evidence="2 5" id="KW-0812">Transmembrane</keyword>
<gene>
    <name evidence="7" type="ORF">SAMN05216258_105123</name>
</gene>
<keyword evidence="4 5" id="KW-0472">Membrane</keyword>
<dbReference type="GO" id="GO:0005886">
    <property type="term" value="C:plasma membrane"/>
    <property type="evidence" value="ECO:0007669"/>
    <property type="project" value="UniProtKB-SubCell"/>
</dbReference>
<evidence type="ECO:0000256" key="4">
    <source>
        <dbReference type="ARBA" id="ARBA00023136"/>
    </source>
</evidence>
<dbReference type="PANTHER" id="PTHR43394">
    <property type="entry name" value="ATP-DEPENDENT PERMEASE MDL1, MITOCHONDRIAL"/>
    <property type="match status" value="1"/>
</dbReference>
<comment type="subcellular location">
    <subcellularLocation>
        <location evidence="1">Cell membrane</location>
        <topology evidence="1">Multi-pass membrane protein</topology>
    </subcellularLocation>
</comment>
<dbReference type="SUPFAM" id="SSF90123">
    <property type="entry name" value="ABC transporter transmembrane region"/>
    <property type="match status" value="1"/>
</dbReference>
<keyword evidence="3 5" id="KW-1133">Transmembrane helix</keyword>
<evidence type="ECO:0000256" key="2">
    <source>
        <dbReference type="ARBA" id="ARBA00022692"/>
    </source>
</evidence>
<feature type="transmembrane region" description="Helical" evidence="5">
    <location>
        <begin position="64"/>
        <end position="86"/>
    </location>
</feature>
<dbReference type="InterPro" id="IPR036640">
    <property type="entry name" value="ABC1_TM_sf"/>
</dbReference>
<dbReference type="RefSeq" id="WP_092859967.1">
    <property type="nucleotide sequence ID" value="NZ_FOQH01000005.1"/>
</dbReference>
<dbReference type="CDD" id="cd07346">
    <property type="entry name" value="ABC_6TM_exporters"/>
    <property type="match status" value="1"/>
</dbReference>
<dbReference type="STRING" id="1114924.SAMN05216258_105123"/>
<feature type="domain" description="ABC transmembrane type-1" evidence="6">
    <location>
        <begin position="29"/>
        <end position="298"/>
    </location>
</feature>
<keyword evidence="8" id="KW-1185">Reference proteome</keyword>
<dbReference type="Pfam" id="PF00664">
    <property type="entry name" value="ABC_membrane"/>
    <property type="match status" value="1"/>
</dbReference>
<dbReference type="Gene3D" id="1.20.1560.10">
    <property type="entry name" value="ABC transporter type 1, transmembrane domain"/>
    <property type="match status" value="1"/>
</dbReference>
<protein>
    <submittedName>
        <fullName evidence="7">ABC transporter transmembrane region</fullName>
    </submittedName>
</protein>
<accession>A0A1I3GEN9</accession>
<name>A0A1I3GEN9_9RHOB</name>
<evidence type="ECO:0000256" key="1">
    <source>
        <dbReference type="ARBA" id="ARBA00004651"/>
    </source>
</evidence>
<organism evidence="7 8">
    <name type="scientific">Albimonas pacifica</name>
    <dbReference type="NCBI Taxonomy" id="1114924"/>
    <lineage>
        <taxon>Bacteria</taxon>
        <taxon>Pseudomonadati</taxon>
        <taxon>Pseudomonadota</taxon>
        <taxon>Alphaproteobacteria</taxon>
        <taxon>Rhodobacterales</taxon>
        <taxon>Paracoccaceae</taxon>
        <taxon>Albimonas</taxon>
    </lineage>
</organism>
<dbReference type="EMBL" id="FOQH01000005">
    <property type="protein sequence ID" value="SFI21903.1"/>
    <property type="molecule type" value="Genomic_DNA"/>
</dbReference>
<feature type="transmembrane region" description="Helical" evidence="5">
    <location>
        <begin position="139"/>
        <end position="162"/>
    </location>
</feature>